<dbReference type="Gene3D" id="3.40.960.10">
    <property type="entry name" value="VSR Endonuclease"/>
    <property type="match status" value="1"/>
</dbReference>
<gene>
    <name evidence="8" type="primary">vsr</name>
    <name evidence="8" type="ORF">GMA12_09755</name>
</gene>
<feature type="domain" description="DUF559" evidence="7">
    <location>
        <begin position="80"/>
        <end position="121"/>
    </location>
</feature>
<accession>A0A6N8GJY8</accession>
<evidence type="ECO:0000256" key="2">
    <source>
        <dbReference type="ARBA" id="ARBA00022759"/>
    </source>
</evidence>
<dbReference type="EMBL" id="WOGU01000007">
    <property type="protein sequence ID" value="MUN63421.1"/>
    <property type="molecule type" value="Genomic_DNA"/>
</dbReference>
<dbReference type="InterPro" id="IPR004603">
    <property type="entry name" value="DNA_mismatch_endonuc_vsr"/>
</dbReference>
<dbReference type="Pfam" id="PF03852">
    <property type="entry name" value="Vsr"/>
    <property type="match status" value="1"/>
</dbReference>
<dbReference type="Pfam" id="PF04480">
    <property type="entry name" value="DUF559"/>
    <property type="match status" value="1"/>
</dbReference>
<evidence type="ECO:0000259" key="7">
    <source>
        <dbReference type="Pfam" id="PF04480"/>
    </source>
</evidence>
<keyword evidence="5" id="KW-0234">DNA repair</keyword>
<keyword evidence="4" id="KW-0378">Hydrolase</keyword>
<evidence type="ECO:0000256" key="5">
    <source>
        <dbReference type="ARBA" id="ARBA00023204"/>
    </source>
</evidence>
<dbReference type="InterPro" id="IPR007569">
    <property type="entry name" value="DUF559"/>
</dbReference>
<dbReference type="Proteomes" id="UP000436989">
    <property type="component" value="Unassembled WGS sequence"/>
</dbReference>
<comment type="caution">
    <text evidence="8">The sequence shown here is derived from an EMBL/GenBank/DDBJ whole genome shotgun (WGS) entry which is preliminary data.</text>
</comment>
<dbReference type="RefSeq" id="WP_156269458.1">
    <property type="nucleotide sequence ID" value="NZ_WOGU01000007.1"/>
</dbReference>
<comment type="similarity">
    <text evidence="6">Belongs to the Vsr family.</text>
</comment>
<dbReference type="GO" id="GO:0004519">
    <property type="term" value="F:endonuclease activity"/>
    <property type="evidence" value="ECO:0007669"/>
    <property type="project" value="UniProtKB-KW"/>
</dbReference>
<evidence type="ECO:0000256" key="4">
    <source>
        <dbReference type="ARBA" id="ARBA00022801"/>
    </source>
</evidence>
<dbReference type="CDD" id="cd00221">
    <property type="entry name" value="Vsr"/>
    <property type="match status" value="1"/>
</dbReference>
<sequence>MSRQVRRGTAPELCLRRLLFARGLRYRVDAPLPGMPRRRADVLFTRRRVAVFIDGCFWHSCPVHGTVPRSNRDWWVAKLDKNMARDRETDTYLSANGWTVLRFWEHEDMELAADVVERVVRKPESGIGLPVEADP</sequence>
<keyword evidence="3" id="KW-0227">DNA damage</keyword>
<dbReference type="InterPro" id="IPR011335">
    <property type="entry name" value="Restrct_endonuc-II-like"/>
</dbReference>
<dbReference type="GO" id="GO:0016787">
    <property type="term" value="F:hydrolase activity"/>
    <property type="evidence" value="ECO:0007669"/>
    <property type="project" value="UniProtKB-KW"/>
</dbReference>
<evidence type="ECO:0000256" key="6">
    <source>
        <dbReference type="ARBA" id="ARBA00029466"/>
    </source>
</evidence>
<name>A0A6N8GJY8_9MICC</name>
<protein>
    <submittedName>
        <fullName evidence="8">DNA mismatch endonuclease Vsr</fullName>
    </submittedName>
</protein>
<evidence type="ECO:0000313" key="9">
    <source>
        <dbReference type="Proteomes" id="UP000436989"/>
    </source>
</evidence>
<evidence type="ECO:0000256" key="1">
    <source>
        <dbReference type="ARBA" id="ARBA00022722"/>
    </source>
</evidence>
<keyword evidence="9" id="KW-1185">Reference proteome</keyword>
<dbReference type="AlphaFoldDB" id="A0A6N8GJY8"/>
<keyword evidence="2 8" id="KW-0255">Endonuclease</keyword>
<evidence type="ECO:0000256" key="3">
    <source>
        <dbReference type="ARBA" id="ARBA00022763"/>
    </source>
</evidence>
<dbReference type="SUPFAM" id="SSF52980">
    <property type="entry name" value="Restriction endonuclease-like"/>
    <property type="match status" value="1"/>
</dbReference>
<dbReference type="GO" id="GO:0006298">
    <property type="term" value="P:mismatch repair"/>
    <property type="evidence" value="ECO:0007669"/>
    <property type="project" value="InterPro"/>
</dbReference>
<keyword evidence="1" id="KW-0540">Nuclease</keyword>
<dbReference type="NCBIfam" id="TIGR00632">
    <property type="entry name" value="vsr"/>
    <property type="match status" value="1"/>
</dbReference>
<evidence type="ECO:0000313" key="8">
    <source>
        <dbReference type="EMBL" id="MUN63421.1"/>
    </source>
</evidence>
<proteinExistence type="inferred from homology"/>
<organism evidence="8 9">
    <name type="scientific">Kocuria sediminis</name>
    <dbReference type="NCBI Taxonomy" id="1038857"/>
    <lineage>
        <taxon>Bacteria</taxon>
        <taxon>Bacillati</taxon>
        <taxon>Actinomycetota</taxon>
        <taxon>Actinomycetes</taxon>
        <taxon>Micrococcales</taxon>
        <taxon>Micrococcaceae</taxon>
        <taxon>Kocuria</taxon>
    </lineage>
</organism>
<reference evidence="8 9" key="1">
    <citation type="submission" date="2019-12" db="EMBL/GenBank/DDBJ databases">
        <authorList>
            <person name="Shi Y."/>
        </authorList>
    </citation>
    <scope>NUCLEOTIDE SEQUENCE [LARGE SCALE GENOMIC DNA]</scope>
    <source>
        <strain evidence="8 9">JCM 17929</strain>
    </source>
</reference>